<dbReference type="RefSeq" id="WP_342037638.1">
    <property type="nucleotide sequence ID" value="NZ_BAABBK010000004.1"/>
</dbReference>
<dbReference type="EMBL" id="BAABNP010000004">
    <property type="protein sequence ID" value="GAA5340208.1"/>
    <property type="molecule type" value="Genomic_DNA"/>
</dbReference>
<keyword evidence="1" id="KW-0472">Membrane</keyword>
<organism evidence="2 3">
    <name type="scientific">Brevibacterium ammoniilyticum</name>
    <dbReference type="NCBI Taxonomy" id="1046555"/>
    <lineage>
        <taxon>Bacteria</taxon>
        <taxon>Bacillati</taxon>
        <taxon>Actinomycetota</taxon>
        <taxon>Actinomycetes</taxon>
        <taxon>Micrococcales</taxon>
        <taxon>Brevibacteriaceae</taxon>
        <taxon>Brevibacterium</taxon>
    </lineage>
</organism>
<keyword evidence="1" id="KW-1133">Transmembrane helix</keyword>
<feature type="transmembrane region" description="Helical" evidence="1">
    <location>
        <begin position="12"/>
        <end position="34"/>
    </location>
</feature>
<keyword evidence="1" id="KW-0812">Transmembrane</keyword>
<proteinExistence type="predicted"/>
<evidence type="ECO:0000256" key="1">
    <source>
        <dbReference type="SAM" id="Phobius"/>
    </source>
</evidence>
<protein>
    <recommendedName>
        <fullName evidence="4">DUF3592 domain-containing protein</fullName>
    </recommendedName>
</protein>
<sequence length="160" mass="17612">MTSKQAINTVSTVWVSIVALLFTVTTILAISAAIDVAKIFVVGVETGQFKALTRDCGLPKNGEVMCAWRGTYTGTDGTTVKNALLGEDLSRESASEPQQVRWNGDEVNPVVYLDDPRSVWKNLAIIAFIWSVFTGLYAYLIISSLSRRRRKLERLGNSNP</sequence>
<evidence type="ECO:0008006" key="4">
    <source>
        <dbReference type="Google" id="ProtNLM"/>
    </source>
</evidence>
<name>A0ABP9U1U2_9MICO</name>
<reference evidence="2 3" key="1">
    <citation type="submission" date="2024-02" db="EMBL/GenBank/DDBJ databases">
        <title>Characterization of antibiotic resistant novel bacterial strains and their environmental applications.</title>
        <authorList>
            <person name="Manzoor S."/>
            <person name="Abbas S."/>
            <person name="Arshad M."/>
            <person name="Li W.J."/>
            <person name="Ahmed I."/>
        </authorList>
    </citation>
    <scope>NUCLEOTIDE SEQUENCE [LARGE SCALE GENOMIC DNA]</scope>
    <source>
        <strain evidence="2 3">KACC 15558</strain>
    </source>
</reference>
<gene>
    <name evidence="2" type="ORF">KACC15558_12480</name>
</gene>
<keyword evidence="3" id="KW-1185">Reference proteome</keyword>
<dbReference type="Proteomes" id="UP001498935">
    <property type="component" value="Unassembled WGS sequence"/>
</dbReference>
<feature type="transmembrane region" description="Helical" evidence="1">
    <location>
        <begin position="123"/>
        <end position="142"/>
    </location>
</feature>
<accession>A0ABP9U1U2</accession>
<comment type="caution">
    <text evidence="2">The sequence shown here is derived from an EMBL/GenBank/DDBJ whole genome shotgun (WGS) entry which is preliminary data.</text>
</comment>
<evidence type="ECO:0000313" key="2">
    <source>
        <dbReference type="EMBL" id="GAA5340208.1"/>
    </source>
</evidence>
<evidence type="ECO:0000313" key="3">
    <source>
        <dbReference type="Proteomes" id="UP001498935"/>
    </source>
</evidence>